<evidence type="ECO:0000313" key="2">
    <source>
        <dbReference type="Proteomes" id="UP001159363"/>
    </source>
</evidence>
<comment type="caution">
    <text evidence="1">The sequence shown here is derived from an EMBL/GenBank/DDBJ whole genome shotgun (WGS) entry which is preliminary data.</text>
</comment>
<keyword evidence="2" id="KW-1185">Reference proteome</keyword>
<dbReference type="EMBL" id="JARBHB010000006">
    <property type="protein sequence ID" value="KAJ8881365.1"/>
    <property type="molecule type" value="Genomic_DNA"/>
</dbReference>
<reference evidence="1 2" key="1">
    <citation type="submission" date="2023-02" db="EMBL/GenBank/DDBJ databases">
        <title>LHISI_Scaffold_Assembly.</title>
        <authorList>
            <person name="Stuart O.P."/>
            <person name="Cleave R."/>
            <person name="Magrath M.J.L."/>
            <person name="Mikheyev A.S."/>
        </authorList>
    </citation>
    <scope>NUCLEOTIDE SEQUENCE [LARGE SCALE GENOMIC DNA]</scope>
    <source>
        <strain evidence="1">Daus_M_001</strain>
        <tissue evidence="1">Leg muscle</tissue>
    </source>
</reference>
<dbReference type="Proteomes" id="UP001159363">
    <property type="component" value="Chromosome 5"/>
</dbReference>
<name>A0ABQ9HAT7_9NEOP</name>
<evidence type="ECO:0000313" key="1">
    <source>
        <dbReference type="EMBL" id="KAJ8881365.1"/>
    </source>
</evidence>
<sequence length="371" mass="42495">MLAPQRTNSICSLPQNPPPLLSLDHSAVDGVVIIPHQGPWQLFRLLIYGGRNRNWATCKETSCEFHTSRCEVTLATLWAAANEPTSETPHDCESSLQFIELANLSYPYLYGVFDPWTRFSWDFPDILAREFTCEASYEIHFVSRKNSFKLVYDDGTFLGRFHARLHDRWHACFCGRFIQPPAVFVDVLVSVEQRRNAWAGRNWRSPRKTPPTTGIVRHDFHMRKSESDRFAQDGRRIHVLTRAFMLQFMHMGNVADVVLCWQGFVGLHPSLPALLFRGCSIPTYLTHADDQSLFVKHIGALPEFCKRKSCRMIPLVGGFSLGFPVSRAFTFRWPLQGLPSSEPMRGAERPRPAKPLFVENKFRGIDREVGK</sequence>
<organism evidence="1 2">
    <name type="scientific">Dryococelus australis</name>
    <dbReference type="NCBI Taxonomy" id="614101"/>
    <lineage>
        <taxon>Eukaryota</taxon>
        <taxon>Metazoa</taxon>
        <taxon>Ecdysozoa</taxon>
        <taxon>Arthropoda</taxon>
        <taxon>Hexapoda</taxon>
        <taxon>Insecta</taxon>
        <taxon>Pterygota</taxon>
        <taxon>Neoptera</taxon>
        <taxon>Polyneoptera</taxon>
        <taxon>Phasmatodea</taxon>
        <taxon>Verophasmatodea</taxon>
        <taxon>Anareolatae</taxon>
        <taxon>Phasmatidae</taxon>
        <taxon>Eurycanthinae</taxon>
        <taxon>Dryococelus</taxon>
    </lineage>
</organism>
<protein>
    <submittedName>
        <fullName evidence="1">Uncharacterized protein</fullName>
    </submittedName>
</protein>
<gene>
    <name evidence="1" type="ORF">PR048_017846</name>
</gene>
<proteinExistence type="predicted"/>
<accession>A0ABQ9HAT7</accession>